<feature type="compositionally biased region" description="Polar residues" evidence="1">
    <location>
        <begin position="46"/>
        <end position="63"/>
    </location>
</feature>
<dbReference type="AlphaFoldDB" id="A0A7S1NIT3"/>
<dbReference type="EMBL" id="HBGA01090075">
    <property type="protein sequence ID" value="CAD9022546.1"/>
    <property type="molecule type" value="Transcribed_RNA"/>
</dbReference>
<sequence>MWGSIATTGIGFVPQLRRALVFGWRQVLYGVWRTDWQPPGRARCPASQSTDPGQAPQAPQSRTLELANRPPTWSANVLCTSIPNQPNAQKPLQAEYLRGHSQG</sequence>
<reference evidence="2" key="1">
    <citation type="submission" date="2021-01" db="EMBL/GenBank/DDBJ databases">
        <authorList>
            <person name="Corre E."/>
            <person name="Pelletier E."/>
            <person name="Niang G."/>
            <person name="Scheremetjew M."/>
            <person name="Finn R."/>
            <person name="Kale V."/>
            <person name="Holt S."/>
            <person name="Cochrane G."/>
            <person name="Meng A."/>
            <person name="Brown T."/>
            <person name="Cohen L."/>
        </authorList>
    </citation>
    <scope>NUCLEOTIDE SEQUENCE</scope>
    <source>
        <strain evidence="2">NIES-381</strain>
    </source>
</reference>
<feature type="region of interest" description="Disordered" evidence="1">
    <location>
        <begin position="79"/>
        <end position="103"/>
    </location>
</feature>
<evidence type="ECO:0000313" key="2">
    <source>
        <dbReference type="EMBL" id="CAD9022546.1"/>
    </source>
</evidence>
<feature type="compositionally biased region" description="Polar residues" evidence="1">
    <location>
        <begin position="79"/>
        <end position="90"/>
    </location>
</feature>
<name>A0A7S1NIT3_9EUGL</name>
<proteinExistence type="predicted"/>
<organism evidence="2">
    <name type="scientific">Eutreptiella gymnastica</name>
    <dbReference type="NCBI Taxonomy" id="73025"/>
    <lineage>
        <taxon>Eukaryota</taxon>
        <taxon>Discoba</taxon>
        <taxon>Euglenozoa</taxon>
        <taxon>Euglenida</taxon>
        <taxon>Spirocuta</taxon>
        <taxon>Euglenophyceae</taxon>
        <taxon>Eutreptiales</taxon>
        <taxon>Eutreptiaceae</taxon>
        <taxon>Eutreptiella</taxon>
    </lineage>
</organism>
<accession>A0A7S1NIT3</accession>
<protein>
    <submittedName>
        <fullName evidence="2">Uncharacterized protein</fullName>
    </submittedName>
</protein>
<evidence type="ECO:0000256" key="1">
    <source>
        <dbReference type="SAM" id="MobiDB-lite"/>
    </source>
</evidence>
<gene>
    <name evidence="2" type="ORF">EGYM00392_LOCUS33667</name>
</gene>
<feature type="region of interest" description="Disordered" evidence="1">
    <location>
        <begin position="39"/>
        <end position="66"/>
    </location>
</feature>